<dbReference type="GO" id="GO:0005829">
    <property type="term" value="C:cytosol"/>
    <property type="evidence" value="ECO:0007669"/>
    <property type="project" value="TreeGrafter"/>
</dbReference>
<dbReference type="NCBIfam" id="NF000648">
    <property type="entry name" value="PRK00026.1"/>
    <property type="match status" value="1"/>
</dbReference>
<dbReference type="InterPro" id="IPR029026">
    <property type="entry name" value="tRNA_m1G_MTases_N"/>
</dbReference>
<evidence type="ECO:0000256" key="1">
    <source>
        <dbReference type="ARBA" id="ARBA00002634"/>
    </source>
</evidence>
<dbReference type="SUPFAM" id="SSF75217">
    <property type="entry name" value="alpha/beta knot"/>
    <property type="match status" value="1"/>
</dbReference>
<evidence type="ECO:0000256" key="13">
    <source>
        <dbReference type="ARBA" id="ARBA00033392"/>
    </source>
</evidence>
<dbReference type="InterPro" id="IPR002649">
    <property type="entry name" value="tRNA_m1G_MeTrfase_TrmD"/>
</dbReference>
<keyword evidence="8 15" id="KW-0489">Methyltransferase</keyword>
<keyword evidence="11 15" id="KW-0819">tRNA processing</keyword>
<dbReference type="InterPro" id="IPR023148">
    <property type="entry name" value="tRNA_m1G_MeTrfase_C_sf"/>
</dbReference>
<comment type="catalytic activity">
    <reaction evidence="14 15 17">
        <text>guanosine(37) in tRNA + S-adenosyl-L-methionine = N(1)-methylguanosine(37) in tRNA + S-adenosyl-L-homocysteine + H(+)</text>
        <dbReference type="Rhea" id="RHEA:36899"/>
        <dbReference type="Rhea" id="RHEA-COMP:10145"/>
        <dbReference type="Rhea" id="RHEA-COMP:10147"/>
        <dbReference type="ChEBI" id="CHEBI:15378"/>
        <dbReference type="ChEBI" id="CHEBI:57856"/>
        <dbReference type="ChEBI" id="CHEBI:59789"/>
        <dbReference type="ChEBI" id="CHEBI:73542"/>
        <dbReference type="ChEBI" id="CHEBI:74269"/>
        <dbReference type="EC" id="2.1.1.228"/>
    </reaction>
</comment>
<dbReference type="Gene3D" id="1.10.1270.20">
    <property type="entry name" value="tRNA(m1g37)methyltransferase, domain 2"/>
    <property type="match status" value="1"/>
</dbReference>
<evidence type="ECO:0000313" key="20">
    <source>
        <dbReference type="EMBL" id="VFK32608.1"/>
    </source>
</evidence>
<evidence type="ECO:0000313" key="19">
    <source>
        <dbReference type="EMBL" id="VFK22214.1"/>
    </source>
</evidence>
<evidence type="ECO:0000256" key="8">
    <source>
        <dbReference type="ARBA" id="ARBA00022603"/>
    </source>
</evidence>
<evidence type="ECO:0000256" key="9">
    <source>
        <dbReference type="ARBA" id="ARBA00022679"/>
    </source>
</evidence>
<proteinExistence type="inferred from homology"/>
<dbReference type="EMBL" id="CAADFQ010000035">
    <property type="protein sequence ID" value="VFK32608.1"/>
    <property type="molecule type" value="Genomic_DNA"/>
</dbReference>
<accession>A0A450WYT8</accession>
<gene>
    <name evidence="15" type="primary">trmD</name>
    <name evidence="19" type="ORF">BECKMB1821G_GA0114241_100196</name>
    <name evidence="21" type="ORF">BECKMB1821H_GA0114242_103815</name>
    <name evidence="20" type="ORF">BECKMB1821I_GA0114274_103516</name>
</gene>
<evidence type="ECO:0000256" key="16">
    <source>
        <dbReference type="PIRSR" id="PIRSR000386-1"/>
    </source>
</evidence>
<feature type="binding site" evidence="15 16">
    <location>
        <position position="114"/>
    </location>
    <ligand>
        <name>S-adenosyl-L-methionine</name>
        <dbReference type="ChEBI" id="CHEBI:59789"/>
    </ligand>
</feature>
<dbReference type="GO" id="GO:0002939">
    <property type="term" value="P:tRNA N1-guanine methylation"/>
    <property type="evidence" value="ECO:0007669"/>
    <property type="project" value="TreeGrafter"/>
</dbReference>
<dbReference type="FunFam" id="1.10.1270.20:FF:000001">
    <property type="entry name" value="tRNA (guanine-N(1)-)-methyltransferase"/>
    <property type="match status" value="1"/>
</dbReference>
<sequence>MLHAGVISIFPEMFDAITRYGITRRALETGILRLDRWNPRDFADDQRRNIDDRPYGGGPGMVMRVEPLRSTIRAARKVTGEPVSVIYLSPKGRRLDHVGVRELAARRRLIFVCGRYEGVDERLIALEVDEEWSVGDYVLSGGEIAAMIIIDALTRWLPGALGHEDSATHDSFAEGLLDCPHYTRPEIIDGYRVPNVLISGNHKEIALWREKHALGRTWLKRPDLLGSLRLTREQQTLLQEFIEEYDGGSDFFRRQGA</sequence>
<evidence type="ECO:0000256" key="17">
    <source>
        <dbReference type="RuleBase" id="RU003464"/>
    </source>
</evidence>
<dbReference type="EMBL" id="CAADFO010000001">
    <property type="protein sequence ID" value="VFK22214.1"/>
    <property type="molecule type" value="Genomic_DNA"/>
</dbReference>
<keyword evidence="9 15" id="KW-0808">Transferase</keyword>
<evidence type="ECO:0000256" key="11">
    <source>
        <dbReference type="ARBA" id="ARBA00022694"/>
    </source>
</evidence>
<keyword evidence="7 15" id="KW-0963">Cytoplasm</keyword>
<feature type="domain" description="tRNA methyltransferase TRMD/TRM10-type" evidence="18">
    <location>
        <begin position="5"/>
        <end position="225"/>
    </location>
</feature>
<evidence type="ECO:0000256" key="12">
    <source>
        <dbReference type="ARBA" id="ARBA00029736"/>
    </source>
</evidence>
<reference evidence="19" key="1">
    <citation type="submission" date="2019-02" db="EMBL/GenBank/DDBJ databases">
        <authorList>
            <person name="Gruber-Vodicka R. H."/>
            <person name="Seah K. B. B."/>
        </authorList>
    </citation>
    <scope>NUCLEOTIDE SEQUENCE</scope>
    <source>
        <strain evidence="19">BECK_BZ197</strain>
        <strain evidence="21">BECK_BZ198</strain>
        <strain evidence="20">BECK_BZ199</strain>
    </source>
</reference>
<dbReference type="HAMAP" id="MF_00605">
    <property type="entry name" value="TrmD"/>
    <property type="match status" value="1"/>
</dbReference>
<evidence type="ECO:0000259" key="18">
    <source>
        <dbReference type="Pfam" id="PF01746"/>
    </source>
</evidence>
<dbReference type="InterPro" id="IPR016009">
    <property type="entry name" value="tRNA_MeTrfase_TRMD/TRM10"/>
</dbReference>
<evidence type="ECO:0000256" key="10">
    <source>
        <dbReference type="ARBA" id="ARBA00022691"/>
    </source>
</evidence>
<dbReference type="Gene3D" id="3.40.1280.10">
    <property type="match status" value="1"/>
</dbReference>
<comment type="subunit">
    <text evidence="4 15 17">Homodimer.</text>
</comment>
<evidence type="ECO:0000256" key="2">
    <source>
        <dbReference type="ARBA" id="ARBA00004496"/>
    </source>
</evidence>
<evidence type="ECO:0000256" key="5">
    <source>
        <dbReference type="ARBA" id="ARBA00012807"/>
    </source>
</evidence>
<dbReference type="AlphaFoldDB" id="A0A450WYT8"/>
<comment type="similarity">
    <text evidence="3 15 17">Belongs to the RNA methyltransferase TrmD family.</text>
</comment>
<evidence type="ECO:0000256" key="15">
    <source>
        <dbReference type="HAMAP-Rule" id="MF_00605"/>
    </source>
</evidence>
<evidence type="ECO:0000256" key="14">
    <source>
        <dbReference type="ARBA" id="ARBA00047783"/>
    </source>
</evidence>
<comment type="subcellular location">
    <subcellularLocation>
        <location evidence="2 15 17">Cytoplasm</location>
    </subcellularLocation>
</comment>
<dbReference type="PANTHER" id="PTHR46417">
    <property type="entry name" value="TRNA (GUANINE-N(1)-)-METHYLTRANSFERASE"/>
    <property type="match status" value="1"/>
</dbReference>
<dbReference type="EC" id="2.1.1.228" evidence="5 15"/>
<dbReference type="GO" id="GO:0052906">
    <property type="term" value="F:tRNA (guanine(37)-N1)-methyltransferase activity"/>
    <property type="evidence" value="ECO:0007669"/>
    <property type="project" value="UniProtKB-UniRule"/>
</dbReference>
<dbReference type="FunFam" id="3.40.1280.10:FF:000001">
    <property type="entry name" value="tRNA (guanine-N(1)-)-methyltransferase"/>
    <property type="match status" value="1"/>
</dbReference>
<dbReference type="PIRSF" id="PIRSF000386">
    <property type="entry name" value="tRNA_mtase"/>
    <property type="match status" value="1"/>
</dbReference>
<organism evidence="19">
    <name type="scientific">Candidatus Kentrum sp. MB</name>
    <dbReference type="NCBI Taxonomy" id="2138164"/>
    <lineage>
        <taxon>Bacteria</taxon>
        <taxon>Pseudomonadati</taxon>
        <taxon>Pseudomonadota</taxon>
        <taxon>Gammaproteobacteria</taxon>
        <taxon>Candidatus Kentrum</taxon>
    </lineage>
</organism>
<dbReference type="InterPro" id="IPR029028">
    <property type="entry name" value="Alpha/beta_knot_MTases"/>
</dbReference>
<dbReference type="PANTHER" id="PTHR46417:SF1">
    <property type="entry name" value="TRNA (GUANINE-N(1)-)-METHYLTRANSFERASE"/>
    <property type="match status" value="1"/>
</dbReference>
<keyword evidence="10 15" id="KW-0949">S-adenosyl-L-methionine</keyword>
<evidence type="ECO:0000256" key="6">
    <source>
        <dbReference type="ARBA" id="ARBA00014679"/>
    </source>
</evidence>
<feature type="binding site" evidence="15 16">
    <location>
        <begin position="134"/>
        <end position="139"/>
    </location>
    <ligand>
        <name>S-adenosyl-L-methionine</name>
        <dbReference type="ChEBI" id="CHEBI:59789"/>
    </ligand>
</feature>
<evidence type="ECO:0000256" key="4">
    <source>
        <dbReference type="ARBA" id="ARBA00011738"/>
    </source>
</evidence>
<comment type="function">
    <text evidence="1 15 17">Specifically methylates guanosine-37 in various tRNAs.</text>
</comment>
<dbReference type="Pfam" id="PF01746">
    <property type="entry name" value="tRNA_m1G_MT"/>
    <property type="match status" value="1"/>
</dbReference>
<evidence type="ECO:0000256" key="7">
    <source>
        <dbReference type="ARBA" id="ARBA00022490"/>
    </source>
</evidence>
<dbReference type="NCBIfam" id="TIGR00088">
    <property type="entry name" value="trmD"/>
    <property type="match status" value="1"/>
</dbReference>
<name>A0A450WYT8_9GAMM</name>
<protein>
    <recommendedName>
        <fullName evidence="6 15">tRNA (guanine-N(1)-)-methyltransferase</fullName>
        <ecNumber evidence="5 15">2.1.1.228</ecNumber>
    </recommendedName>
    <alternativeName>
        <fullName evidence="12 15">M1G-methyltransferase</fullName>
    </alternativeName>
    <alternativeName>
        <fullName evidence="13 15">tRNA [GM37] methyltransferase</fullName>
    </alternativeName>
</protein>
<dbReference type="CDD" id="cd18080">
    <property type="entry name" value="TrmD-like"/>
    <property type="match status" value="1"/>
</dbReference>
<dbReference type="EMBL" id="CAADGH010000038">
    <property type="protein sequence ID" value="VFK75996.1"/>
    <property type="molecule type" value="Genomic_DNA"/>
</dbReference>
<evidence type="ECO:0000256" key="3">
    <source>
        <dbReference type="ARBA" id="ARBA00007630"/>
    </source>
</evidence>
<evidence type="ECO:0000313" key="21">
    <source>
        <dbReference type="EMBL" id="VFK75996.1"/>
    </source>
</evidence>